<feature type="compositionally biased region" description="Acidic residues" evidence="1">
    <location>
        <begin position="505"/>
        <end position="560"/>
    </location>
</feature>
<proteinExistence type="predicted"/>
<dbReference type="InterPro" id="IPR001810">
    <property type="entry name" value="F-box_dom"/>
</dbReference>
<gene>
    <name evidence="3" type="ORF">WJX75_003053</name>
</gene>
<dbReference type="PROSITE" id="PS50181">
    <property type="entry name" value="FBOX"/>
    <property type="match status" value="1"/>
</dbReference>
<reference evidence="3 4" key="1">
    <citation type="journal article" date="2024" name="Nat. Commun.">
        <title>Phylogenomics reveals the evolutionary origins of lichenization in chlorophyte algae.</title>
        <authorList>
            <person name="Puginier C."/>
            <person name="Libourel C."/>
            <person name="Otte J."/>
            <person name="Skaloud P."/>
            <person name="Haon M."/>
            <person name="Grisel S."/>
            <person name="Petersen M."/>
            <person name="Berrin J.G."/>
            <person name="Delaux P.M."/>
            <person name="Dal Grande F."/>
            <person name="Keller J."/>
        </authorList>
    </citation>
    <scope>NUCLEOTIDE SEQUENCE [LARGE SCALE GENOMIC DNA]</scope>
    <source>
        <strain evidence="3 4">SAG 216-7</strain>
    </source>
</reference>
<sequence>MELLDLPEECILHVLEYLPVKGVIACGETCQRLRALMPSNVLWLPRLREELGVELKVTLAKGPPVEARKVYRAAKQCKPENAIRFWGCYTDGGCDLNRRQYWMDHLFAPNSLESYCSAKTKNVHCIGVLANSEGATARDEGKARYREYLLRRLRVPAGVVFGHGLVDLAVIQGSEEVDSAVMQRLQSNSLAELEHLFLEFYQELMVGNTLGRLLLHGLVGNERESERAHMTTVAAGIERHISETNEELKVSPEDANRLFDDSVLPHLGCSEGSPPPVSVGVLEKLTVSRAGHFSCPVLAGVIFVANCNPYMCRSTEDVKRSLMEAANREECRAFDDLKDEKAVAEAVKSGKLPSRTMHAACKAGTYFTFSPGKSLAGGAANAGSHAVGLLQPVAWFKFHTRTEAHKWAAEPVTVWEGQDPDLAHPTNTSAAAEAPPAESLPDEAGPSGAAAEPSAEEAEAMAAEAEASLAEYASNSGIAGIVGDIGQMAQAWLGGHSSSTLSESLDSDYDPVGVDSEDSLLLDMDGDSGGDEDDISVEQDDEEGLVPEQDDDDDTDIDMDGEPRGTKGRNLLEINLPRRVAGNVVLVKLIDQEDLMHEWDDQHDDPNIDINHIIFSGRTLQLPTGAVLTT</sequence>
<dbReference type="Pfam" id="PF00646">
    <property type="entry name" value="F-box"/>
    <property type="match status" value="1"/>
</dbReference>
<feature type="region of interest" description="Disordered" evidence="1">
    <location>
        <begin position="417"/>
        <end position="462"/>
    </location>
</feature>
<evidence type="ECO:0000256" key="1">
    <source>
        <dbReference type="SAM" id="MobiDB-lite"/>
    </source>
</evidence>
<feature type="region of interest" description="Disordered" evidence="1">
    <location>
        <begin position="497"/>
        <end position="569"/>
    </location>
</feature>
<dbReference type="SMART" id="SM00256">
    <property type="entry name" value="FBOX"/>
    <property type="match status" value="1"/>
</dbReference>
<protein>
    <recommendedName>
        <fullName evidence="2">F-box domain-containing protein</fullName>
    </recommendedName>
</protein>
<name>A0ABR2YYP8_9CHLO</name>
<dbReference type="Proteomes" id="UP001491310">
    <property type="component" value="Unassembled WGS sequence"/>
</dbReference>
<evidence type="ECO:0000259" key="2">
    <source>
        <dbReference type="PROSITE" id="PS50181"/>
    </source>
</evidence>
<organism evidence="3 4">
    <name type="scientific">Coccomyxa subellipsoidea</name>
    <dbReference type="NCBI Taxonomy" id="248742"/>
    <lineage>
        <taxon>Eukaryota</taxon>
        <taxon>Viridiplantae</taxon>
        <taxon>Chlorophyta</taxon>
        <taxon>core chlorophytes</taxon>
        <taxon>Trebouxiophyceae</taxon>
        <taxon>Trebouxiophyceae incertae sedis</taxon>
        <taxon>Coccomyxaceae</taxon>
        <taxon>Coccomyxa</taxon>
    </lineage>
</organism>
<keyword evidence="4" id="KW-1185">Reference proteome</keyword>
<comment type="caution">
    <text evidence="3">The sequence shown here is derived from an EMBL/GenBank/DDBJ whole genome shotgun (WGS) entry which is preliminary data.</text>
</comment>
<dbReference type="Gene3D" id="1.20.1280.50">
    <property type="match status" value="1"/>
</dbReference>
<evidence type="ECO:0000313" key="4">
    <source>
        <dbReference type="Proteomes" id="UP001491310"/>
    </source>
</evidence>
<dbReference type="SUPFAM" id="SSF81383">
    <property type="entry name" value="F-box domain"/>
    <property type="match status" value="1"/>
</dbReference>
<feature type="compositionally biased region" description="Low complexity" evidence="1">
    <location>
        <begin position="430"/>
        <end position="453"/>
    </location>
</feature>
<dbReference type="EMBL" id="JALJOT010000003">
    <property type="protein sequence ID" value="KAK9916474.1"/>
    <property type="molecule type" value="Genomic_DNA"/>
</dbReference>
<feature type="domain" description="F-box" evidence="2">
    <location>
        <begin position="1"/>
        <end position="46"/>
    </location>
</feature>
<accession>A0ABR2YYP8</accession>
<dbReference type="InterPro" id="IPR036047">
    <property type="entry name" value="F-box-like_dom_sf"/>
</dbReference>
<evidence type="ECO:0000313" key="3">
    <source>
        <dbReference type="EMBL" id="KAK9916474.1"/>
    </source>
</evidence>